<organism evidence="4 5">
    <name type="scientific">Actinomadura logoneensis</name>
    <dbReference type="NCBI Taxonomy" id="2293572"/>
    <lineage>
        <taxon>Bacteria</taxon>
        <taxon>Bacillati</taxon>
        <taxon>Actinomycetota</taxon>
        <taxon>Actinomycetes</taxon>
        <taxon>Streptosporangiales</taxon>
        <taxon>Thermomonosporaceae</taxon>
        <taxon>Actinomadura</taxon>
    </lineage>
</organism>
<dbReference type="InterPro" id="IPR020802">
    <property type="entry name" value="TesA-like"/>
</dbReference>
<evidence type="ECO:0000256" key="1">
    <source>
        <dbReference type="ARBA" id="ARBA00007169"/>
    </source>
</evidence>
<dbReference type="InterPro" id="IPR029058">
    <property type="entry name" value="AB_hydrolase_fold"/>
</dbReference>
<dbReference type="PANTHER" id="PTHR11487">
    <property type="entry name" value="THIOESTERASE"/>
    <property type="match status" value="1"/>
</dbReference>
<dbReference type="SUPFAM" id="SSF53474">
    <property type="entry name" value="alpha/beta-Hydrolases"/>
    <property type="match status" value="1"/>
</dbReference>
<dbReference type="Gene3D" id="3.40.50.1820">
    <property type="entry name" value="alpha/beta hydrolase"/>
    <property type="match status" value="1"/>
</dbReference>
<evidence type="ECO:0000256" key="2">
    <source>
        <dbReference type="ARBA" id="ARBA00022801"/>
    </source>
</evidence>
<gene>
    <name evidence="4" type="ORF">DZF91_02470</name>
</gene>
<proteinExistence type="inferred from homology"/>
<dbReference type="AlphaFoldDB" id="A0A372JT44"/>
<protein>
    <submittedName>
        <fullName evidence="4">Thioesterase</fullName>
    </submittedName>
</protein>
<evidence type="ECO:0000313" key="4">
    <source>
        <dbReference type="EMBL" id="RFU43195.1"/>
    </source>
</evidence>
<sequence>MTWFRCTAVRPWAPLRLFCFPHAGGSAVFYRSWAEAVGPAVEVHAVQYPGRADRLRDPLIPDARRLARLVAGAIGQHADRPAVLFGHSMGALVAYETALLMRERGLPLAHLFASAARSPRDWGDRRRISTLDDDGVVAEMVALGGTDAAALEDPELRELVLPYVRNDFALVESYVADERDDRPRLDVPVTAIVGDADANVTAGQAERWREETSSDFALRVLPGGHFYLQEQRDAVVREVLTRLQIPAQGH</sequence>
<accession>A0A372JT44</accession>
<dbReference type="GO" id="GO:0016787">
    <property type="term" value="F:hydrolase activity"/>
    <property type="evidence" value="ECO:0007669"/>
    <property type="project" value="UniProtKB-KW"/>
</dbReference>
<dbReference type="RefSeq" id="WP_117355894.1">
    <property type="nucleotide sequence ID" value="NZ_QURH01000042.1"/>
</dbReference>
<evidence type="ECO:0000259" key="3">
    <source>
        <dbReference type="SMART" id="SM00824"/>
    </source>
</evidence>
<dbReference type="InterPro" id="IPR012223">
    <property type="entry name" value="TEII"/>
</dbReference>
<dbReference type="Pfam" id="PF00975">
    <property type="entry name" value="Thioesterase"/>
    <property type="match status" value="1"/>
</dbReference>
<dbReference type="OrthoDB" id="8480037at2"/>
<keyword evidence="5" id="KW-1185">Reference proteome</keyword>
<dbReference type="EMBL" id="QURH01000042">
    <property type="protein sequence ID" value="RFU43195.1"/>
    <property type="molecule type" value="Genomic_DNA"/>
</dbReference>
<dbReference type="SMART" id="SM00824">
    <property type="entry name" value="PKS_TE"/>
    <property type="match status" value="1"/>
</dbReference>
<evidence type="ECO:0000313" key="5">
    <source>
        <dbReference type="Proteomes" id="UP000261811"/>
    </source>
</evidence>
<comment type="similarity">
    <text evidence="1">Belongs to the thioesterase family.</text>
</comment>
<keyword evidence="2" id="KW-0378">Hydrolase</keyword>
<dbReference type="InterPro" id="IPR001031">
    <property type="entry name" value="Thioesterase"/>
</dbReference>
<name>A0A372JT44_9ACTN</name>
<reference evidence="4 5" key="1">
    <citation type="submission" date="2018-08" db="EMBL/GenBank/DDBJ databases">
        <title>Actinomadura jelena sp. nov., a novel Actinomycete isolated from soil in Chad.</title>
        <authorList>
            <person name="Shi L."/>
        </authorList>
    </citation>
    <scope>NUCLEOTIDE SEQUENCE [LARGE SCALE GENOMIC DNA]</scope>
    <source>
        <strain evidence="4 5">NEAU-G17</strain>
    </source>
</reference>
<feature type="domain" description="Thioesterase TesA-like" evidence="3">
    <location>
        <begin position="18"/>
        <end position="243"/>
    </location>
</feature>
<dbReference type="Proteomes" id="UP000261811">
    <property type="component" value="Unassembled WGS sequence"/>
</dbReference>
<dbReference type="PANTHER" id="PTHR11487:SF0">
    <property type="entry name" value="S-ACYL FATTY ACID SYNTHASE THIOESTERASE, MEDIUM CHAIN"/>
    <property type="match status" value="1"/>
</dbReference>
<comment type="caution">
    <text evidence="4">The sequence shown here is derived from an EMBL/GenBank/DDBJ whole genome shotgun (WGS) entry which is preliminary data.</text>
</comment>
<dbReference type="GO" id="GO:0008610">
    <property type="term" value="P:lipid biosynthetic process"/>
    <property type="evidence" value="ECO:0007669"/>
    <property type="project" value="TreeGrafter"/>
</dbReference>